<comment type="subcellular location">
    <subcellularLocation>
        <location evidence="3">Endoplasmic reticulum membrane</location>
        <topology evidence="3">Peripheral membrane protein</topology>
    </subcellularLocation>
    <subcellularLocation>
        <location evidence="2">Microsome membrane</location>
        <topology evidence="2">Peripheral membrane protein</topology>
    </subcellularLocation>
</comment>
<dbReference type="InterPro" id="IPR001128">
    <property type="entry name" value="Cyt_P450"/>
</dbReference>
<name>A0A2M4APT4_9DIPT</name>
<evidence type="ECO:0000256" key="5">
    <source>
        <dbReference type="ARBA" id="ARBA00022617"/>
    </source>
</evidence>
<dbReference type="InterPro" id="IPR050196">
    <property type="entry name" value="Cytochrome_P450_Monoox"/>
</dbReference>
<dbReference type="InterPro" id="IPR036396">
    <property type="entry name" value="Cyt_P450_sf"/>
</dbReference>
<evidence type="ECO:0000256" key="12">
    <source>
        <dbReference type="PIRSR" id="PIRSR602401-1"/>
    </source>
</evidence>
<evidence type="ECO:0000256" key="4">
    <source>
        <dbReference type="ARBA" id="ARBA00010617"/>
    </source>
</evidence>
<keyword evidence="10 12" id="KW-0408">Iron</keyword>
<dbReference type="Pfam" id="PF00067">
    <property type="entry name" value="p450"/>
    <property type="match status" value="1"/>
</dbReference>
<evidence type="ECO:0000256" key="2">
    <source>
        <dbReference type="ARBA" id="ARBA00004174"/>
    </source>
</evidence>
<reference evidence="14" key="1">
    <citation type="submission" date="2018-01" db="EMBL/GenBank/DDBJ databases">
        <title>An insight into the sialome of Amazonian anophelines.</title>
        <authorList>
            <person name="Ribeiro J.M."/>
            <person name="Scarpassa V."/>
            <person name="Calvo E."/>
        </authorList>
    </citation>
    <scope>NUCLEOTIDE SEQUENCE</scope>
    <source>
        <tissue evidence="14">Salivary glands</tissue>
    </source>
</reference>
<evidence type="ECO:0000256" key="7">
    <source>
        <dbReference type="ARBA" id="ARBA00022824"/>
    </source>
</evidence>
<dbReference type="SUPFAM" id="SSF48264">
    <property type="entry name" value="Cytochrome P450"/>
    <property type="match status" value="1"/>
</dbReference>
<evidence type="ECO:0000256" key="8">
    <source>
        <dbReference type="ARBA" id="ARBA00022848"/>
    </source>
</evidence>
<dbReference type="GO" id="GO:0005506">
    <property type="term" value="F:iron ion binding"/>
    <property type="evidence" value="ECO:0007669"/>
    <property type="project" value="InterPro"/>
</dbReference>
<dbReference type="Gene3D" id="1.10.630.10">
    <property type="entry name" value="Cytochrome P450"/>
    <property type="match status" value="1"/>
</dbReference>
<evidence type="ECO:0000256" key="10">
    <source>
        <dbReference type="ARBA" id="ARBA00023004"/>
    </source>
</evidence>
<dbReference type="GO" id="GO:0004497">
    <property type="term" value="F:monooxygenase activity"/>
    <property type="evidence" value="ECO:0007669"/>
    <property type="project" value="UniProtKB-KW"/>
</dbReference>
<protein>
    <submittedName>
        <fullName evidence="14">Putative cytochrome</fullName>
    </submittedName>
</protein>
<dbReference type="EMBL" id="GGFK01009462">
    <property type="protein sequence ID" value="MBW42783.1"/>
    <property type="molecule type" value="Transcribed_RNA"/>
</dbReference>
<evidence type="ECO:0000256" key="9">
    <source>
        <dbReference type="ARBA" id="ARBA00023002"/>
    </source>
</evidence>
<keyword evidence="6 12" id="KW-0479">Metal-binding</keyword>
<dbReference type="AlphaFoldDB" id="A0A2M4APT4"/>
<dbReference type="GO" id="GO:0020037">
    <property type="term" value="F:heme binding"/>
    <property type="evidence" value="ECO:0007669"/>
    <property type="project" value="InterPro"/>
</dbReference>
<evidence type="ECO:0000256" key="1">
    <source>
        <dbReference type="ARBA" id="ARBA00001971"/>
    </source>
</evidence>
<keyword evidence="11 13" id="KW-0503">Monooxygenase</keyword>
<dbReference type="GO" id="GO:0005789">
    <property type="term" value="C:endoplasmic reticulum membrane"/>
    <property type="evidence" value="ECO:0007669"/>
    <property type="project" value="UniProtKB-SubCell"/>
</dbReference>
<evidence type="ECO:0000256" key="6">
    <source>
        <dbReference type="ARBA" id="ARBA00022723"/>
    </source>
</evidence>
<evidence type="ECO:0000256" key="11">
    <source>
        <dbReference type="ARBA" id="ARBA00023033"/>
    </source>
</evidence>
<keyword evidence="5 12" id="KW-0349">Heme</keyword>
<dbReference type="PRINTS" id="PR00385">
    <property type="entry name" value="P450"/>
</dbReference>
<dbReference type="PRINTS" id="PR00463">
    <property type="entry name" value="EP450I"/>
</dbReference>
<feature type="binding site" description="axial binding residue" evidence="12">
    <location>
        <position position="457"/>
    </location>
    <ligand>
        <name>heme</name>
        <dbReference type="ChEBI" id="CHEBI:30413"/>
    </ligand>
    <ligandPart>
        <name>Fe</name>
        <dbReference type="ChEBI" id="CHEBI:18248"/>
    </ligandPart>
</feature>
<evidence type="ECO:0000256" key="3">
    <source>
        <dbReference type="ARBA" id="ARBA00004406"/>
    </source>
</evidence>
<dbReference type="InterPro" id="IPR017972">
    <property type="entry name" value="Cyt_P450_CS"/>
</dbReference>
<accession>A0A2M4APT4</accession>
<dbReference type="GO" id="GO:0016705">
    <property type="term" value="F:oxidoreductase activity, acting on paired donors, with incorporation or reduction of molecular oxygen"/>
    <property type="evidence" value="ECO:0007669"/>
    <property type="project" value="InterPro"/>
</dbReference>
<organism evidence="14">
    <name type="scientific">Anopheles triannulatus</name>
    <dbReference type="NCBI Taxonomy" id="58253"/>
    <lineage>
        <taxon>Eukaryota</taxon>
        <taxon>Metazoa</taxon>
        <taxon>Ecdysozoa</taxon>
        <taxon>Arthropoda</taxon>
        <taxon>Hexapoda</taxon>
        <taxon>Insecta</taxon>
        <taxon>Pterygota</taxon>
        <taxon>Neoptera</taxon>
        <taxon>Endopterygota</taxon>
        <taxon>Diptera</taxon>
        <taxon>Nematocera</taxon>
        <taxon>Culicoidea</taxon>
        <taxon>Culicidae</taxon>
        <taxon>Anophelinae</taxon>
        <taxon>Anopheles</taxon>
    </lineage>
</organism>
<dbReference type="CDD" id="cd20628">
    <property type="entry name" value="CYP4"/>
    <property type="match status" value="1"/>
</dbReference>
<sequence length="511" mass="58690">MFLLVLLTLIVVAGSWVLVTVIRNRATVARLQNLFPKFVCVPSIPILGSAHLIKDTTQAGIFKTIIGWHQVYGRNLITQGLFNDPFFQICDPAVIEQLLQTKTIEKTITYDFMMPWLGSGLVVSTGAKWAQRRKVITPTFHFKILEDFLVIMNHQTDVLIEKLAAHVDGSDFDIYENVTYCALDIISESAMGVKLNTQHNPHSEYVEAVKELTAIVFKRLYSLVREYKWVFWFQKASRRQDELVKVVHDFAQRVISERKQQLEDERQRQLTNQKLEETDVYGKRRMTLLDLLLNVTIDGQPLSDTDIREEVDTFMFAGHETTTSCISFACYHLSRNPAIQQKVYEEIQEIIGPDAAHIELTNSTLQDLRYLDLVIKETLRMNPSVPIFGRRSAGDMIIDGVPVPKGMQFDVHIYAMHNDPELYPEPERFDPERFSEEAQAARPPYSYIPFSVGARNCIGQRYAMLEIKTMLVKVLANYKLLPCEDKNRLLIKTDMTLKPVNGAFVKIVKRQ</sequence>
<dbReference type="FunFam" id="1.10.630.10:FF:000182">
    <property type="entry name" value="Cytochrome P450 3A4"/>
    <property type="match status" value="1"/>
</dbReference>
<comment type="cofactor">
    <cofactor evidence="1 12">
        <name>heme</name>
        <dbReference type="ChEBI" id="CHEBI:30413"/>
    </cofactor>
</comment>
<evidence type="ECO:0000313" key="14">
    <source>
        <dbReference type="EMBL" id="MBW42783.1"/>
    </source>
</evidence>
<keyword evidence="9 13" id="KW-0560">Oxidoreductase</keyword>
<comment type="similarity">
    <text evidence="4 13">Belongs to the cytochrome P450 family.</text>
</comment>
<dbReference type="PANTHER" id="PTHR24291:SF187">
    <property type="entry name" value="CYTOCHROME P450 4AE1-RELATED"/>
    <property type="match status" value="1"/>
</dbReference>
<keyword evidence="8" id="KW-0492">Microsome</keyword>
<dbReference type="InterPro" id="IPR002401">
    <property type="entry name" value="Cyt_P450_E_grp-I"/>
</dbReference>
<dbReference type="PROSITE" id="PS00086">
    <property type="entry name" value="CYTOCHROME_P450"/>
    <property type="match status" value="1"/>
</dbReference>
<evidence type="ECO:0000256" key="13">
    <source>
        <dbReference type="RuleBase" id="RU000461"/>
    </source>
</evidence>
<proteinExistence type="inferred from homology"/>
<dbReference type="PANTHER" id="PTHR24291">
    <property type="entry name" value="CYTOCHROME P450 FAMILY 4"/>
    <property type="match status" value="1"/>
</dbReference>
<keyword evidence="7" id="KW-0256">Endoplasmic reticulum</keyword>